<dbReference type="PROSITE" id="PS50883">
    <property type="entry name" value="EAL"/>
    <property type="match status" value="1"/>
</dbReference>
<dbReference type="PANTHER" id="PTHR33121:SF71">
    <property type="entry name" value="OXYGEN SENSOR PROTEIN DOSP"/>
    <property type="match status" value="1"/>
</dbReference>
<dbReference type="InterPro" id="IPR050706">
    <property type="entry name" value="Cyclic-di-GMP_PDE-like"/>
</dbReference>
<gene>
    <name evidence="2" type="ORF">LJ207_11565</name>
</gene>
<dbReference type="RefSeq" id="WP_229346651.1">
    <property type="nucleotide sequence ID" value="NZ_JAJFAT010000023.1"/>
</dbReference>
<dbReference type="InterPro" id="IPR000160">
    <property type="entry name" value="GGDEF_dom"/>
</dbReference>
<sequence length="313" mass="36126">MEAGSKKNYLQTELTNRVEEYYFFFIADESGDRVKVCSQTSWACPEEGQEFYFYLLAEDNNRDKIYNKAKEILEQINGSYLIDDNITYLSSSMGISVYPDDSKDITILIKNTSSAMHLVKKTSCKKIYFYSENIDKDILKRNTIETELAAALEKKQFILYFQPFISATNEKTIGLEALIRWDHPQKGMIYPGVFIPIAEEIGFIKEIDTWVIKEACTQLKEFKELKGNIDNDFFVSINVSPEQFLEDDFIKKIKEILLNTGLDPNHLLLEITERTAMKNINFTIKSLKELQELGVKIAIDDFGTGYSSFKENN</sequence>
<dbReference type="InterPro" id="IPR035919">
    <property type="entry name" value="EAL_sf"/>
</dbReference>
<evidence type="ECO:0000259" key="1">
    <source>
        <dbReference type="PROSITE" id="PS50883"/>
    </source>
</evidence>
<dbReference type="Gene3D" id="3.20.20.450">
    <property type="entry name" value="EAL domain"/>
    <property type="match status" value="1"/>
</dbReference>
<comment type="caution">
    <text evidence="2">The sequence shown here is derived from an EMBL/GenBank/DDBJ whole genome shotgun (WGS) entry which is preliminary data.</text>
</comment>
<dbReference type="SMART" id="SM00052">
    <property type="entry name" value="EAL"/>
    <property type="match status" value="1"/>
</dbReference>
<dbReference type="InterPro" id="IPR001633">
    <property type="entry name" value="EAL_dom"/>
</dbReference>
<dbReference type="AlphaFoldDB" id="A0AAW4X2C6"/>
<dbReference type="CDD" id="cd01948">
    <property type="entry name" value="EAL"/>
    <property type="match status" value="1"/>
</dbReference>
<dbReference type="GO" id="GO:0071111">
    <property type="term" value="F:cyclic-guanylate-specific phosphodiesterase activity"/>
    <property type="evidence" value="ECO:0007669"/>
    <property type="project" value="InterPro"/>
</dbReference>
<dbReference type="SUPFAM" id="SSF141868">
    <property type="entry name" value="EAL domain-like"/>
    <property type="match status" value="1"/>
</dbReference>
<evidence type="ECO:0000313" key="2">
    <source>
        <dbReference type="EMBL" id="MCC3145952.1"/>
    </source>
</evidence>
<name>A0AAW4X2C6_9FIRM</name>
<dbReference type="PANTHER" id="PTHR33121">
    <property type="entry name" value="CYCLIC DI-GMP PHOSPHODIESTERASE PDEF"/>
    <property type="match status" value="1"/>
</dbReference>
<accession>A0AAW4X2C6</accession>
<dbReference type="Pfam" id="PF00990">
    <property type="entry name" value="GGDEF"/>
    <property type="match status" value="1"/>
</dbReference>
<dbReference type="Proteomes" id="UP001199296">
    <property type="component" value="Unassembled WGS sequence"/>
</dbReference>
<dbReference type="Gene3D" id="3.30.70.270">
    <property type="match status" value="1"/>
</dbReference>
<reference evidence="2 3" key="1">
    <citation type="submission" date="2021-10" db="EMBL/GenBank/DDBJ databases">
        <authorList>
            <person name="Grouzdev D.S."/>
            <person name="Pantiukh K.S."/>
            <person name="Krutkina M.S."/>
        </authorList>
    </citation>
    <scope>NUCLEOTIDE SEQUENCE [LARGE SCALE GENOMIC DNA]</scope>
    <source>
        <strain evidence="2 3">Z-7514</strain>
    </source>
</reference>
<evidence type="ECO:0000313" key="3">
    <source>
        <dbReference type="Proteomes" id="UP001199296"/>
    </source>
</evidence>
<protein>
    <submittedName>
        <fullName evidence="2">GGDEF domain-containing phosphodiesterase</fullName>
    </submittedName>
</protein>
<organism evidence="2 3">
    <name type="scientific">Halanaerobium polyolivorans</name>
    <dbReference type="NCBI Taxonomy" id="2886943"/>
    <lineage>
        <taxon>Bacteria</taxon>
        <taxon>Bacillati</taxon>
        <taxon>Bacillota</taxon>
        <taxon>Clostridia</taxon>
        <taxon>Halanaerobiales</taxon>
        <taxon>Halanaerobiaceae</taxon>
        <taxon>Halanaerobium</taxon>
    </lineage>
</organism>
<keyword evidence="3" id="KW-1185">Reference proteome</keyword>
<dbReference type="InterPro" id="IPR029787">
    <property type="entry name" value="Nucleotide_cyclase"/>
</dbReference>
<dbReference type="InterPro" id="IPR043128">
    <property type="entry name" value="Rev_trsase/Diguanyl_cyclase"/>
</dbReference>
<dbReference type="EMBL" id="JAJFAT010000023">
    <property type="protein sequence ID" value="MCC3145952.1"/>
    <property type="molecule type" value="Genomic_DNA"/>
</dbReference>
<feature type="domain" description="EAL" evidence="1">
    <location>
        <begin position="141"/>
        <end position="313"/>
    </location>
</feature>
<dbReference type="Pfam" id="PF00563">
    <property type="entry name" value="EAL"/>
    <property type="match status" value="1"/>
</dbReference>
<dbReference type="SUPFAM" id="SSF55073">
    <property type="entry name" value="Nucleotide cyclase"/>
    <property type="match status" value="1"/>
</dbReference>
<proteinExistence type="predicted"/>